<name>A0A7J6BDT6_AMEME</name>
<dbReference type="GO" id="GO:0005615">
    <property type="term" value="C:extracellular space"/>
    <property type="evidence" value="ECO:0007669"/>
    <property type="project" value="UniProtKB-KW"/>
</dbReference>
<comment type="similarity">
    <text evidence="4 12">Belongs to the IL-1 family.</text>
</comment>
<evidence type="ECO:0000256" key="4">
    <source>
        <dbReference type="ARBA" id="ARBA00010448"/>
    </source>
</evidence>
<evidence type="ECO:0000256" key="6">
    <source>
        <dbReference type="ARBA" id="ARBA00022514"/>
    </source>
</evidence>
<evidence type="ECO:0000256" key="2">
    <source>
        <dbReference type="ARBA" id="ARBA00004514"/>
    </source>
</evidence>
<proteinExistence type="inferred from homology"/>
<dbReference type="PANTHER" id="PTHR10078">
    <property type="entry name" value="INTERLEUKIN-1 FAMILY MEMBER"/>
    <property type="match status" value="1"/>
</dbReference>
<dbReference type="PANTHER" id="PTHR10078:SF30">
    <property type="entry name" value="INTERLEUKIN-1 BETA"/>
    <property type="match status" value="1"/>
</dbReference>
<dbReference type="Gene3D" id="2.80.10.50">
    <property type="match status" value="1"/>
</dbReference>
<evidence type="ECO:0000256" key="9">
    <source>
        <dbReference type="ARBA" id="ARBA00023198"/>
    </source>
</evidence>
<comment type="caution">
    <text evidence="13">The sequence shown here is derived from an EMBL/GenBank/DDBJ whole genome shotgun (WGS) entry which is preliminary data.</text>
</comment>
<keyword evidence="5" id="KW-0963">Cytoplasm</keyword>
<comment type="subcellular location">
    <subcellularLocation>
        <location evidence="2">Cytoplasm</location>
        <location evidence="2">Cytosol</location>
    </subcellularLocation>
    <subcellularLocation>
        <location evidence="1">Lysosome</location>
    </subcellularLocation>
    <subcellularLocation>
        <location evidence="3">Secreted</location>
        <location evidence="3">Extracellular exosome</location>
    </subcellularLocation>
</comment>
<keyword evidence="9" id="KW-0395">Inflammatory response</keyword>
<keyword evidence="8" id="KW-0666">Pyrogen</keyword>
<evidence type="ECO:0000313" key="14">
    <source>
        <dbReference type="Proteomes" id="UP000593565"/>
    </source>
</evidence>
<dbReference type="CDD" id="cd00100">
    <property type="entry name" value="beta-trefoil_IL1"/>
    <property type="match status" value="1"/>
</dbReference>
<dbReference type="InterPro" id="IPR008996">
    <property type="entry name" value="IL1/FGF"/>
</dbReference>
<organism evidence="13 14">
    <name type="scientific">Ameiurus melas</name>
    <name type="common">Black bullhead</name>
    <name type="synonym">Silurus melas</name>
    <dbReference type="NCBI Taxonomy" id="219545"/>
    <lineage>
        <taxon>Eukaryota</taxon>
        <taxon>Metazoa</taxon>
        <taxon>Chordata</taxon>
        <taxon>Craniata</taxon>
        <taxon>Vertebrata</taxon>
        <taxon>Euteleostomi</taxon>
        <taxon>Actinopterygii</taxon>
        <taxon>Neopterygii</taxon>
        <taxon>Teleostei</taxon>
        <taxon>Ostariophysi</taxon>
        <taxon>Siluriformes</taxon>
        <taxon>Ictaluridae</taxon>
        <taxon>Ameiurus</taxon>
    </lineage>
</organism>
<dbReference type="EMBL" id="JAAGNN010000001">
    <property type="protein sequence ID" value="KAF4093264.1"/>
    <property type="molecule type" value="Genomic_DNA"/>
</dbReference>
<reference evidence="13 14" key="1">
    <citation type="submission" date="2020-02" db="EMBL/GenBank/DDBJ databases">
        <title>A chromosome-scale genome assembly of the black bullhead catfish (Ameiurus melas).</title>
        <authorList>
            <person name="Wen M."/>
            <person name="Zham M."/>
            <person name="Cabau C."/>
            <person name="Klopp C."/>
            <person name="Donnadieu C."/>
            <person name="Roques C."/>
            <person name="Bouchez O."/>
            <person name="Lampietro C."/>
            <person name="Jouanno E."/>
            <person name="Herpin A."/>
            <person name="Louis A."/>
            <person name="Berthelot C."/>
            <person name="Parey E."/>
            <person name="Roest-Crollius H."/>
            <person name="Braasch I."/>
            <person name="Postlethwait J."/>
            <person name="Robinson-Rechavi M."/>
            <person name="Echchiki A."/>
            <person name="Begum T."/>
            <person name="Montfort J."/>
            <person name="Schartl M."/>
            <person name="Bobe J."/>
            <person name="Guiguen Y."/>
        </authorList>
    </citation>
    <scope>NUCLEOTIDE SEQUENCE [LARGE SCALE GENOMIC DNA]</scope>
    <source>
        <strain evidence="13">M_S1</strain>
        <tissue evidence="13">Blood</tissue>
    </source>
</reference>
<dbReference type="PRINTS" id="PR00264">
    <property type="entry name" value="INTERLEUKIN1"/>
</dbReference>
<protein>
    <recommendedName>
        <fullName evidence="12">Interleukin-1</fullName>
    </recommendedName>
</protein>
<dbReference type="GO" id="GO:1901222">
    <property type="term" value="P:regulation of non-canonical NF-kappaB signal transduction"/>
    <property type="evidence" value="ECO:0007669"/>
    <property type="project" value="TreeGrafter"/>
</dbReference>
<dbReference type="Proteomes" id="UP000593565">
    <property type="component" value="Unassembled WGS sequence"/>
</dbReference>
<dbReference type="SUPFAM" id="SSF50353">
    <property type="entry name" value="Cytokine"/>
    <property type="match status" value="1"/>
</dbReference>
<evidence type="ECO:0000256" key="1">
    <source>
        <dbReference type="ARBA" id="ARBA00004371"/>
    </source>
</evidence>
<dbReference type="GO" id="GO:0019221">
    <property type="term" value="P:cytokine-mediated signaling pathway"/>
    <property type="evidence" value="ECO:0007669"/>
    <property type="project" value="TreeGrafter"/>
</dbReference>
<dbReference type="GO" id="GO:0042119">
    <property type="term" value="P:neutrophil activation"/>
    <property type="evidence" value="ECO:0007669"/>
    <property type="project" value="TreeGrafter"/>
</dbReference>
<gene>
    <name evidence="13" type="ORF">AMELA_G00000290</name>
</gene>
<evidence type="ECO:0000256" key="8">
    <source>
        <dbReference type="ARBA" id="ARBA00022620"/>
    </source>
</evidence>
<evidence type="ECO:0000256" key="7">
    <source>
        <dbReference type="ARBA" id="ARBA00022525"/>
    </source>
</evidence>
<keyword evidence="7 12" id="KW-0964">Secreted</keyword>
<evidence type="ECO:0000313" key="13">
    <source>
        <dbReference type="EMBL" id="KAF4093264.1"/>
    </source>
</evidence>
<accession>A0A7J6BDT6</accession>
<dbReference type="AlphaFoldDB" id="A0A7J6BDT6"/>
<keyword evidence="14" id="KW-1185">Reference proteome</keyword>
<evidence type="ECO:0000256" key="10">
    <source>
        <dbReference type="ARBA" id="ARBA00023228"/>
    </source>
</evidence>
<dbReference type="GO" id="GO:0010628">
    <property type="term" value="P:positive regulation of gene expression"/>
    <property type="evidence" value="ECO:0007669"/>
    <property type="project" value="TreeGrafter"/>
</dbReference>
<evidence type="ECO:0000256" key="5">
    <source>
        <dbReference type="ARBA" id="ARBA00022490"/>
    </source>
</evidence>
<keyword evidence="10" id="KW-0458">Lysosome</keyword>
<dbReference type="GO" id="GO:0005125">
    <property type="term" value="F:cytokine activity"/>
    <property type="evidence" value="ECO:0007669"/>
    <property type="project" value="UniProtKB-UniRule"/>
</dbReference>
<dbReference type="GO" id="GO:0071222">
    <property type="term" value="P:cellular response to lipopolysaccharide"/>
    <property type="evidence" value="ECO:0007669"/>
    <property type="project" value="TreeGrafter"/>
</dbReference>
<sequence length="220" mass="25982">MEQRVQQLSMDEETIECLELDDRKENILLHFHLVMSKDYCMTWCTYTKKCDFTSVDQSIMENYKKGQVLIQSLGQTIVQPEHFSPRRRRACMNNNKYDCMTIYYYRSHIDKRQPVILKFNGSNRFLKCMYKNDKAVLTVENWEQDKLKSICKSDKTAWSFVFFLTTQKDTLKRFESAACSGWYIHTRSGLAYACTKLEEKVEENTFMIVPSSQLCGHSSQ</sequence>
<dbReference type="GO" id="GO:0006955">
    <property type="term" value="P:immune response"/>
    <property type="evidence" value="ECO:0007669"/>
    <property type="project" value="InterPro"/>
</dbReference>
<dbReference type="GO" id="GO:0005149">
    <property type="term" value="F:interleukin-1 receptor binding"/>
    <property type="evidence" value="ECO:0007669"/>
    <property type="project" value="UniProtKB-UniRule"/>
</dbReference>
<dbReference type="GO" id="GO:0005764">
    <property type="term" value="C:lysosome"/>
    <property type="evidence" value="ECO:0007669"/>
    <property type="project" value="UniProtKB-SubCell"/>
</dbReference>
<dbReference type="GO" id="GO:0048246">
    <property type="term" value="P:macrophage chemotaxis"/>
    <property type="evidence" value="ECO:0007669"/>
    <property type="project" value="TreeGrafter"/>
</dbReference>
<dbReference type="GO" id="GO:0005829">
    <property type="term" value="C:cytosol"/>
    <property type="evidence" value="ECO:0007669"/>
    <property type="project" value="UniProtKB-SubCell"/>
</dbReference>
<keyword evidence="11" id="KW-0497">Mitogen</keyword>
<dbReference type="GO" id="GO:0051781">
    <property type="term" value="P:positive regulation of cell division"/>
    <property type="evidence" value="ECO:0007669"/>
    <property type="project" value="UniProtKB-KW"/>
</dbReference>
<dbReference type="InterPro" id="IPR000975">
    <property type="entry name" value="IL-1_fam"/>
</dbReference>
<keyword evidence="6" id="KW-0202">Cytokine</keyword>
<dbReference type="Pfam" id="PF00340">
    <property type="entry name" value="IL1"/>
    <property type="match status" value="1"/>
</dbReference>
<evidence type="ECO:0000256" key="11">
    <source>
        <dbReference type="ARBA" id="ARBA00023246"/>
    </source>
</evidence>
<evidence type="ECO:0000256" key="3">
    <source>
        <dbReference type="ARBA" id="ARBA00004550"/>
    </source>
</evidence>
<dbReference type="GO" id="GO:0001660">
    <property type="term" value="P:fever generation"/>
    <property type="evidence" value="ECO:0007669"/>
    <property type="project" value="UniProtKB-KW"/>
</dbReference>
<evidence type="ECO:0000256" key="12">
    <source>
        <dbReference type="RuleBase" id="RU003753"/>
    </source>
</evidence>